<dbReference type="EMBL" id="LJFO01000016">
    <property type="protein sequence ID" value="KPG04926.1"/>
    <property type="molecule type" value="Genomic_DNA"/>
</dbReference>
<organism evidence="2 4">
    <name type="scientific">Mycobacteroides immunogenum</name>
    <dbReference type="NCBI Taxonomy" id="83262"/>
    <lineage>
        <taxon>Bacteria</taxon>
        <taxon>Bacillati</taxon>
        <taxon>Actinomycetota</taxon>
        <taxon>Actinomycetes</taxon>
        <taxon>Mycobacteriales</taxon>
        <taxon>Mycobacteriaceae</taxon>
        <taxon>Mycobacteroides</taxon>
    </lineage>
</organism>
<feature type="compositionally biased region" description="Low complexity" evidence="1">
    <location>
        <begin position="328"/>
        <end position="352"/>
    </location>
</feature>
<accession>A0A7V8RUS4</accession>
<dbReference type="KEGG" id="miz:BAB75_19895"/>
<evidence type="ECO:0000313" key="2">
    <source>
        <dbReference type="EMBL" id="KPG04926.1"/>
    </source>
</evidence>
<evidence type="ECO:0000313" key="4">
    <source>
        <dbReference type="Proteomes" id="UP000037843"/>
    </source>
</evidence>
<dbReference type="Proteomes" id="UP000037843">
    <property type="component" value="Unassembled WGS sequence"/>
</dbReference>
<feature type="compositionally biased region" description="Low complexity" evidence="1">
    <location>
        <begin position="253"/>
        <end position="275"/>
    </location>
</feature>
<feature type="compositionally biased region" description="Low complexity" evidence="1">
    <location>
        <begin position="377"/>
        <end position="393"/>
    </location>
</feature>
<feature type="compositionally biased region" description="Basic and acidic residues" evidence="1">
    <location>
        <begin position="1"/>
        <end position="12"/>
    </location>
</feature>
<sequence length="664" mass="68226">MAPQADIERPSDDPFSLMDSNWPSESEGAYHAAELNADALSTATTTQAESADDAERKMASESGKAAEAVAGGYGAVAEQLRGQSRDYTTISAWMLDAGGKVGKAKSQIADLVSSGTQDIRDALTCELKGTPASPSSNDLIARYRSDIASVASRLSTDLDAIGHSLGGDPGASRTPTYTSIPTSPTAEHPRPTVEVAAYNHGDQPEVEPRQLPPMPRATSTPSGTELTGVPGTPSTPSAPTHSVNPTLAGLIAGSGPSGTPTAPSASAKSSSGTTANNPTGQAHQATETHQNVKPPVLPRIPSIGLPNVPAAAAESIVTAVSSATASQLPTAAPATPTLPASTGLTPGTSGTPPALPTPPAGLAPIGGSLPTAPPVVQPATPAPQGASPATSPAAPTPSPQAPAPAPRGPAADLGWIQRTYGLSPSLDLPKPENPIAPARFIIDLSEEEAHLHRVLATLRQQFEAAGWSQPLAVATIRRGFETRTVYVTADGLSIHPSGVRLPSGVNPLDEMPSTPSSHDLDGSLMVTDKLRSLIPREWTVEQVLSTVSGGEGSQSAEEYQELVESGELLECTAARGRDDVGVDEALRMFARAALGSGGCGELGAESARLRAARWVGVQPQGYLDVLGRWYLADAAEAMSRGSWGEAVYSAEKYMFIRSAENKAA</sequence>
<name>A0A7V8RUS4_9MYCO</name>
<protein>
    <submittedName>
        <fullName evidence="2">Uncharacterized protein</fullName>
    </submittedName>
</protein>
<evidence type="ECO:0000313" key="3">
    <source>
        <dbReference type="EMBL" id="KPG26684.1"/>
    </source>
</evidence>
<feature type="compositionally biased region" description="Pro residues" evidence="1">
    <location>
        <begin position="394"/>
        <end position="407"/>
    </location>
</feature>
<reference evidence="4 5" key="1">
    <citation type="submission" date="2015-09" db="EMBL/GenBank/DDBJ databases">
        <title>Genome Sequences of Mycobacterium immunogenum Isolates, Recuperated from a Chloraminated Drinking Water Distribution System Simulator Subjected to Episodes of Nitrification.</title>
        <authorList>
            <person name="Gomez-Alvarez V."/>
            <person name="Revetta R.P."/>
        </authorList>
    </citation>
    <scope>NUCLEOTIDE SEQUENCE [LARGE SCALE GENOMIC DNA]</scope>
    <source>
        <strain evidence="2 4">H008</strain>
        <strain evidence="3 5">H076</strain>
    </source>
</reference>
<dbReference type="AlphaFoldDB" id="A0A7V8RUS4"/>
<comment type="caution">
    <text evidence="2">The sequence shown here is derived from an EMBL/GenBank/DDBJ whole genome shotgun (WGS) entry which is preliminary data.</text>
</comment>
<dbReference type="EMBL" id="LJFS01000044">
    <property type="protein sequence ID" value="KPG26684.1"/>
    <property type="molecule type" value="Genomic_DNA"/>
</dbReference>
<keyword evidence="5" id="KW-1185">Reference proteome</keyword>
<feature type="region of interest" description="Disordered" evidence="1">
    <location>
        <begin position="1"/>
        <end position="28"/>
    </location>
</feature>
<evidence type="ECO:0000313" key="5">
    <source>
        <dbReference type="Proteomes" id="UP000037962"/>
    </source>
</evidence>
<evidence type="ECO:0000256" key="1">
    <source>
        <dbReference type="SAM" id="MobiDB-lite"/>
    </source>
</evidence>
<feature type="compositionally biased region" description="Low complexity" evidence="1">
    <location>
        <begin position="172"/>
        <end position="185"/>
    </location>
</feature>
<feature type="region of interest" description="Disordered" evidence="1">
    <location>
        <begin position="328"/>
        <end position="411"/>
    </location>
</feature>
<feature type="region of interest" description="Disordered" evidence="1">
    <location>
        <begin position="162"/>
        <end position="298"/>
    </location>
</feature>
<dbReference type="OrthoDB" id="4767574at2"/>
<gene>
    <name evidence="2" type="ORF">AN908_24085</name>
    <name evidence="3" type="ORF">AN912_24965</name>
</gene>
<proteinExistence type="predicted"/>
<feature type="compositionally biased region" description="Polar residues" evidence="1">
    <location>
        <begin position="276"/>
        <end position="291"/>
    </location>
</feature>
<dbReference type="RefSeq" id="WP_043080086.1">
    <property type="nucleotide sequence ID" value="NZ_CP016189.1"/>
</dbReference>
<feature type="compositionally biased region" description="Polar residues" evidence="1">
    <location>
        <begin position="232"/>
        <end position="245"/>
    </location>
</feature>
<dbReference type="Proteomes" id="UP000037962">
    <property type="component" value="Unassembled WGS sequence"/>
</dbReference>
<feature type="region of interest" description="Disordered" evidence="1">
    <location>
        <begin position="43"/>
        <end position="65"/>
    </location>
</feature>